<dbReference type="InterPro" id="IPR007310">
    <property type="entry name" value="Aerobactin_biosyn_IucA/IucC_N"/>
</dbReference>
<evidence type="ECO:0000313" key="6">
    <source>
        <dbReference type="Proteomes" id="UP000199494"/>
    </source>
</evidence>
<keyword evidence="6" id="KW-1185">Reference proteome</keyword>
<dbReference type="PANTHER" id="PTHR34384:SF6">
    <property type="entry name" value="STAPHYLOFERRIN B SYNTHASE"/>
    <property type="match status" value="1"/>
</dbReference>
<dbReference type="Pfam" id="PF06276">
    <property type="entry name" value="FhuF"/>
    <property type="match status" value="1"/>
</dbReference>
<dbReference type="RefSeq" id="WP_091803110.1">
    <property type="nucleotide sequence ID" value="NZ_CP016353.1"/>
</dbReference>
<dbReference type="GO" id="GO:0019290">
    <property type="term" value="P:siderophore biosynthetic process"/>
    <property type="evidence" value="ECO:0007669"/>
    <property type="project" value="InterPro"/>
</dbReference>
<dbReference type="InterPro" id="IPR037455">
    <property type="entry name" value="LucA/IucC-like"/>
</dbReference>
<evidence type="ECO:0000256" key="2">
    <source>
        <dbReference type="ARBA" id="ARBA00007832"/>
    </source>
</evidence>
<comment type="pathway">
    <text evidence="1">Siderophore biosynthesis.</text>
</comment>
<organism evidence="5 6">
    <name type="scientific">Prauserella marina</name>
    <dbReference type="NCBI Taxonomy" id="530584"/>
    <lineage>
        <taxon>Bacteria</taxon>
        <taxon>Bacillati</taxon>
        <taxon>Actinomycetota</taxon>
        <taxon>Actinomycetes</taxon>
        <taxon>Pseudonocardiales</taxon>
        <taxon>Pseudonocardiaceae</taxon>
        <taxon>Prauserella</taxon>
    </lineage>
</organism>
<evidence type="ECO:0000259" key="4">
    <source>
        <dbReference type="Pfam" id="PF06276"/>
    </source>
</evidence>
<dbReference type="PANTHER" id="PTHR34384">
    <property type="entry name" value="L-2,3-DIAMINOPROPANOATE--CITRATE LIGASE"/>
    <property type="match status" value="1"/>
</dbReference>
<dbReference type="STRING" id="530584.SAMN05421630_104221"/>
<feature type="domain" description="Aerobactin siderophore biosynthesis IucA/IucC-like C-terminal" evidence="4">
    <location>
        <begin position="361"/>
        <end position="498"/>
    </location>
</feature>
<accession>A0A222W129</accession>
<dbReference type="GO" id="GO:0016881">
    <property type="term" value="F:acid-amino acid ligase activity"/>
    <property type="evidence" value="ECO:0007669"/>
    <property type="project" value="UniProtKB-ARBA"/>
</dbReference>
<dbReference type="OrthoDB" id="495728at2"/>
<dbReference type="InterPro" id="IPR022770">
    <property type="entry name" value="IucA/IucC-like_C"/>
</dbReference>
<evidence type="ECO:0000313" key="5">
    <source>
        <dbReference type="EMBL" id="SDC87109.1"/>
    </source>
</evidence>
<evidence type="ECO:0000256" key="1">
    <source>
        <dbReference type="ARBA" id="ARBA00004924"/>
    </source>
</evidence>
<dbReference type="AlphaFoldDB" id="A0A222W129"/>
<dbReference type="Proteomes" id="UP000199494">
    <property type="component" value="Unassembled WGS sequence"/>
</dbReference>
<protein>
    <submittedName>
        <fullName evidence="5">Siderophore synthetase component</fullName>
    </submittedName>
</protein>
<sequence length="524" mass="57623">MAEPVLAVMADLVDSLIQERLFGFGEAERTGDWLRIGDVRVKVRSCEGLQPYRYAGGPVLHGEKPLSPWELLRTVGAGEPYLDQVADDLRTAVEHSEVLHGAHVEEPLGSRQGERLAALRNRPFHPTSKAVVGWTGTELAEYGPMRRSPLGLDWVGVRTELLRFGGGDRNLASAVLTRSDLDRVRAKPGFHALPVHPWQYEHVLPRQFASEIDDGLIVPLATGLGTFFPTASVRTLATADPGIHVKLPLGVVTLGAARLLPPRYLDNGDRAERTMSAVLDRDPALREKVLVCKEGSWCGIAEPEFADRPGHLAAQVRRYPVGSEEAVPMAAFASTRTTLEADPLDFFRELTRGFCEIGLGFLRYGVLPELHGQNVAVTLKGGLPHRFVLRDHDTLRVCPRWMRSVGLPEPGYRVREGARQSLLLDTPGELLGYLQTLGFQVNLHGIADALSRTHGITERTLWHTLRAALTDCLDRMELPSEVAWHLLSSPTWPSRKVLGPLLRRGRSGGVSMPAESGTVPNPLL</sequence>
<proteinExistence type="inferred from homology"/>
<dbReference type="Gene3D" id="1.10.510.40">
    <property type="match status" value="1"/>
</dbReference>
<feature type="domain" description="Aerobactin siderophore biosynthesis IucA/IucC N-terminal" evidence="3">
    <location>
        <begin position="119"/>
        <end position="332"/>
    </location>
</feature>
<comment type="similarity">
    <text evidence="2">Belongs to the IucA/IucC family.</text>
</comment>
<gene>
    <name evidence="5" type="ORF">SAMN05421630_104221</name>
</gene>
<name>A0A222W129_9PSEU</name>
<reference evidence="5 6" key="1">
    <citation type="submission" date="2016-10" db="EMBL/GenBank/DDBJ databases">
        <authorList>
            <person name="de Groot N.N."/>
        </authorList>
    </citation>
    <scope>NUCLEOTIDE SEQUENCE [LARGE SCALE GENOMIC DNA]</scope>
    <source>
        <strain evidence="5 6">CGMCC 4.5506</strain>
    </source>
</reference>
<evidence type="ECO:0000259" key="3">
    <source>
        <dbReference type="Pfam" id="PF04183"/>
    </source>
</evidence>
<dbReference type="KEGG" id="pmad:BAY61_28580"/>
<dbReference type="EMBL" id="FMZE01000004">
    <property type="protein sequence ID" value="SDC87109.1"/>
    <property type="molecule type" value="Genomic_DNA"/>
</dbReference>
<dbReference type="Pfam" id="PF04183">
    <property type="entry name" value="IucA_IucC"/>
    <property type="match status" value="1"/>
</dbReference>